<dbReference type="CDD" id="cd00067">
    <property type="entry name" value="GAL4"/>
    <property type="match status" value="1"/>
</dbReference>
<dbReference type="AlphaFoldDB" id="A0AB34JHB2"/>
<reference evidence="2 3" key="1">
    <citation type="journal article" date="2024" name="Science">
        <title>Giant polyketide synthase enzymes in the biosynthesis of giant marine polyether toxins.</title>
        <authorList>
            <person name="Fallon T.R."/>
            <person name="Shende V.V."/>
            <person name="Wierzbicki I.H."/>
            <person name="Pendleton A.L."/>
            <person name="Watervoot N.F."/>
            <person name="Auber R.P."/>
            <person name="Gonzalez D.J."/>
            <person name="Wisecaver J.H."/>
            <person name="Moore B.S."/>
        </authorList>
    </citation>
    <scope>NUCLEOTIDE SEQUENCE [LARGE SCALE GENOMIC DNA]</scope>
    <source>
        <strain evidence="2 3">12B1</strain>
    </source>
</reference>
<dbReference type="Proteomes" id="UP001515480">
    <property type="component" value="Unassembled WGS sequence"/>
</dbReference>
<sequence length="410" mass="45899">MGRELVCVACRESKVKCEYEDGWTQCVRCVRKRICCEPAAPSQRGKRSSQARLCPSNRARLLEQPAQCFPQKLQEREPEVRMVQMCLPTAPAYASFGAVGKLLPSPTERVVNSFDAYDALTYTEQTDLWYRLNEGNKNTLGAARHLAVLLLGRGLCNDRLDMICRAHCFCDYFRLSREEILREVVKALAAPLPNTLRQFPAQFAELIASSSGYAMVRAVSANVVTHEVNNAFAAAISSKEHLDKSVSAADVDTCKYLCLKQDFVHLDDVWDLCEMSAPMMSMHPTEVVSLHVPRSVRVLDRRLASYVPCAVRCIQLWDDEHHTLFQGLDLTPHGRPEPLAVLAPPSCRATAPPPHLAPRDAPRAPAEGVPLREWPCEAIARPVEKDHVESLADLLDDDHLRELGEFVYAR</sequence>
<dbReference type="GO" id="GO:0000981">
    <property type="term" value="F:DNA-binding transcription factor activity, RNA polymerase II-specific"/>
    <property type="evidence" value="ECO:0007669"/>
    <property type="project" value="InterPro"/>
</dbReference>
<evidence type="ECO:0000313" key="3">
    <source>
        <dbReference type="Proteomes" id="UP001515480"/>
    </source>
</evidence>
<organism evidence="2 3">
    <name type="scientific">Prymnesium parvum</name>
    <name type="common">Toxic golden alga</name>
    <dbReference type="NCBI Taxonomy" id="97485"/>
    <lineage>
        <taxon>Eukaryota</taxon>
        <taxon>Haptista</taxon>
        <taxon>Haptophyta</taxon>
        <taxon>Prymnesiophyceae</taxon>
        <taxon>Prymnesiales</taxon>
        <taxon>Prymnesiaceae</taxon>
        <taxon>Prymnesium</taxon>
    </lineage>
</organism>
<proteinExistence type="predicted"/>
<protein>
    <recommendedName>
        <fullName evidence="1">Zn(2)-C6 fungal-type domain-containing protein</fullName>
    </recommendedName>
</protein>
<gene>
    <name evidence="2" type="ORF">AB1Y20_022220</name>
</gene>
<dbReference type="PROSITE" id="PS00463">
    <property type="entry name" value="ZN2_CY6_FUNGAL_1"/>
    <property type="match status" value="1"/>
</dbReference>
<accession>A0AB34JHB2</accession>
<evidence type="ECO:0000313" key="2">
    <source>
        <dbReference type="EMBL" id="KAL1520647.1"/>
    </source>
</evidence>
<feature type="domain" description="Zn(2)-C6 fungal-type" evidence="1">
    <location>
        <begin position="6"/>
        <end position="36"/>
    </location>
</feature>
<keyword evidence="3" id="KW-1185">Reference proteome</keyword>
<dbReference type="GO" id="GO:0008270">
    <property type="term" value="F:zinc ion binding"/>
    <property type="evidence" value="ECO:0007669"/>
    <property type="project" value="InterPro"/>
</dbReference>
<dbReference type="InterPro" id="IPR001138">
    <property type="entry name" value="Zn2Cys6_DnaBD"/>
</dbReference>
<evidence type="ECO:0000259" key="1">
    <source>
        <dbReference type="PROSITE" id="PS00463"/>
    </source>
</evidence>
<name>A0AB34JHB2_PRYPA</name>
<dbReference type="EMBL" id="JBGBPQ010000008">
    <property type="protein sequence ID" value="KAL1520647.1"/>
    <property type="molecule type" value="Genomic_DNA"/>
</dbReference>
<comment type="caution">
    <text evidence="2">The sequence shown here is derived from an EMBL/GenBank/DDBJ whole genome shotgun (WGS) entry which is preliminary data.</text>
</comment>